<dbReference type="STRING" id="65393.PCC7424_3363"/>
<name>B7KE61_GLOC7</name>
<dbReference type="PROSITE" id="PS50294">
    <property type="entry name" value="WD_REPEATS_REGION"/>
    <property type="match status" value="4"/>
</dbReference>
<feature type="repeat" description="WD" evidence="3">
    <location>
        <begin position="539"/>
        <end position="580"/>
    </location>
</feature>
<dbReference type="KEGG" id="cyc:PCC7424_3363"/>
<organism evidence="4 5">
    <name type="scientific">Gloeothece citriformis (strain PCC 7424)</name>
    <name type="common">Cyanothece sp. (strain PCC 7424)</name>
    <dbReference type="NCBI Taxonomy" id="65393"/>
    <lineage>
        <taxon>Bacteria</taxon>
        <taxon>Bacillati</taxon>
        <taxon>Cyanobacteriota</taxon>
        <taxon>Cyanophyceae</taxon>
        <taxon>Oscillatoriophycideae</taxon>
        <taxon>Chroococcales</taxon>
        <taxon>Aphanothecaceae</taxon>
        <taxon>Gloeothece</taxon>
        <taxon>Gloeothece citriformis</taxon>
    </lineage>
</organism>
<gene>
    <name evidence="4" type="ordered locus">PCC7424_3363</name>
</gene>
<dbReference type="SMART" id="SM00320">
    <property type="entry name" value="WD40"/>
    <property type="match status" value="7"/>
</dbReference>
<dbReference type="CDD" id="cd00200">
    <property type="entry name" value="WD40"/>
    <property type="match status" value="1"/>
</dbReference>
<protein>
    <submittedName>
        <fullName evidence="4">WD-40 repeat protein</fullName>
    </submittedName>
</protein>
<dbReference type="Pfam" id="PF00400">
    <property type="entry name" value="WD40"/>
    <property type="match status" value="1"/>
</dbReference>
<feature type="repeat" description="WD" evidence="3">
    <location>
        <begin position="794"/>
        <end position="826"/>
    </location>
</feature>
<feature type="repeat" description="WD" evidence="3">
    <location>
        <begin position="752"/>
        <end position="793"/>
    </location>
</feature>
<sequence>MEQWLSIFFKVALPVFKTLVYAGTNHLLSNVREELEDQQKHQVKQVIKTLNVRNHLSGETETIAAVEQIAELGYKTAIELHDLVKDVTTTPNQTNIDFHQQRFQQEKILQQKLVADKRKAIFQLASYQRETTLLLPEVQKSFEHWPLRLFPCQLLESHPGNQPIPLRVLLAPPQISLAQIESPSEIGKLETEKRLSQGIRKFLSQHYSLHNETRRTEFLGGAWKPENFYGEASIKALFWMLKSEPTLILESEIDGKILTFRLAYWGLGQEQYFYGTIFQIPYEEFLLESARKRALKWKETRQKLIKLGKSPEVIERLGGENISNLAILEEAEELEQAGIDITELPLALKTTYHDWENLLNFLGLCHCLVGGWIADIHYLIQNDLPPILPELLPQLIQDQLDNQSSPQLLKTTVSIYGEVLQNLAKERPYWIPELSLKLAKSLSQLPDQSLALEQVNYSLKIWLQQRQLSPVQGLQNLEIVKPTLTNQDREYLKTLQECLATLGDHQRVIQVQGLLSYLDTPKDQNIPEKQLNFSLFQTLNTTSGSVNSLTLTPDGRQLVILGDRSVIEVWTLTPSTPILTQSLTHHCGEVLAFSLSPDQQILATSDHTNTRNYIKLWHLPTETPEKTLFGHKKEIYSLMISPDGQTLISASHKIKLWNLKTGEPFQTLFGHREWITCLGITPDGHTLISGSQDKTLRVWHLTNGELYCTLTGHQGEIKTVAISPDGRFAVSGSTDNTLIVWDIKAGKLVQTLNEHTGAVNAVTFSRDGQYFVSGSDDTTIKVWNCQTLDCVQTLLGNTSPITAIALSNDGQTLINGTKDNTLQFWR</sequence>
<proteinExistence type="predicted"/>
<dbReference type="AlphaFoldDB" id="B7KE61"/>
<evidence type="ECO:0000256" key="2">
    <source>
        <dbReference type="ARBA" id="ARBA00022737"/>
    </source>
</evidence>
<evidence type="ECO:0000256" key="1">
    <source>
        <dbReference type="ARBA" id="ARBA00022574"/>
    </source>
</evidence>
<dbReference type="HOGENOM" id="CLU_021085_0_0_3"/>
<dbReference type="PROSITE" id="PS00678">
    <property type="entry name" value="WD_REPEATS_1"/>
    <property type="match status" value="1"/>
</dbReference>
<dbReference type="PRINTS" id="PR00320">
    <property type="entry name" value="GPROTEINBRPT"/>
</dbReference>
<keyword evidence="5" id="KW-1185">Reference proteome</keyword>
<dbReference type="EMBL" id="CP001291">
    <property type="protein sequence ID" value="ACK71759.1"/>
    <property type="molecule type" value="Genomic_DNA"/>
</dbReference>
<accession>B7KE61</accession>
<dbReference type="InterPro" id="IPR015943">
    <property type="entry name" value="WD40/YVTN_repeat-like_dom_sf"/>
</dbReference>
<dbReference type="OrthoDB" id="422888at2"/>
<feature type="repeat" description="WD" evidence="3">
    <location>
        <begin position="710"/>
        <end position="751"/>
    </location>
</feature>
<dbReference type="InterPro" id="IPR020472">
    <property type="entry name" value="WD40_PAC1"/>
</dbReference>
<dbReference type="PROSITE" id="PS50082">
    <property type="entry name" value="WD_REPEATS_2"/>
    <property type="match status" value="5"/>
</dbReference>
<keyword evidence="2" id="KW-0677">Repeat</keyword>
<dbReference type="PANTHER" id="PTHR19848">
    <property type="entry name" value="WD40 REPEAT PROTEIN"/>
    <property type="match status" value="1"/>
</dbReference>
<keyword evidence="1 3" id="KW-0853">WD repeat</keyword>
<dbReference type="InterPro" id="IPR001680">
    <property type="entry name" value="WD40_rpt"/>
</dbReference>
<dbReference type="eggNOG" id="COG2319">
    <property type="taxonomic scope" value="Bacteria"/>
</dbReference>
<dbReference type="SUPFAM" id="SSF50978">
    <property type="entry name" value="WD40 repeat-like"/>
    <property type="match status" value="1"/>
</dbReference>
<dbReference type="eggNOG" id="COG1390">
    <property type="taxonomic scope" value="Bacteria"/>
</dbReference>
<feature type="repeat" description="WD" evidence="3">
    <location>
        <begin position="668"/>
        <end position="709"/>
    </location>
</feature>
<reference evidence="5" key="1">
    <citation type="journal article" date="2011" name="MBio">
        <title>Novel metabolic attributes of the genus Cyanothece, comprising a group of unicellular nitrogen-fixing Cyanobacteria.</title>
        <authorList>
            <person name="Bandyopadhyay A."/>
            <person name="Elvitigala T."/>
            <person name="Welsh E."/>
            <person name="Stockel J."/>
            <person name="Liberton M."/>
            <person name="Min H."/>
            <person name="Sherman L.A."/>
            <person name="Pakrasi H.B."/>
        </authorList>
    </citation>
    <scope>NUCLEOTIDE SEQUENCE [LARGE SCALE GENOMIC DNA]</scope>
    <source>
        <strain evidence="5">PCC 7424</strain>
    </source>
</reference>
<dbReference type="InterPro" id="IPR036322">
    <property type="entry name" value="WD40_repeat_dom_sf"/>
</dbReference>
<dbReference type="InterPro" id="IPR019775">
    <property type="entry name" value="WD40_repeat_CS"/>
</dbReference>
<dbReference type="Gene3D" id="2.130.10.10">
    <property type="entry name" value="YVTN repeat-like/Quinoprotein amine dehydrogenase"/>
    <property type="match status" value="2"/>
</dbReference>
<evidence type="ECO:0000256" key="3">
    <source>
        <dbReference type="PROSITE-ProRule" id="PRU00221"/>
    </source>
</evidence>
<dbReference type="RefSeq" id="WP_015955354.1">
    <property type="nucleotide sequence ID" value="NC_011729.1"/>
</dbReference>
<dbReference type="Proteomes" id="UP000002384">
    <property type="component" value="Chromosome"/>
</dbReference>
<dbReference type="Pfam" id="PF25173">
    <property type="entry name" value="Beta-prop_WDR3_1st"/>
    <property type="match status" value="1"/>
</dbReference>
<dbReference type="PANTHER" id="PTHR19848:SF8">
    <property type="entry name" value="F-BOX AND WD REPEAT DOMAIN CONTAINING 7"/>
    <property type="match status" value="1"/>
</dbReference>
<evidence type="ECO:0000313" key="5">
    <source>
        <dbReference type="Proteomes" id="UP000002384"/>
    </source>
</evidence>
<evidence type="ECO:0000313" key="4">
    <source>
        <dbReference type="EMBL" id="ACK71759.1"/>
    </source>
</evidence>